<feature type="compositionally biased region" description="Polar residues" evidence="1">
    <location>
        <begin position="1334"/>
        <end position="1343"/>
    </location>
</feature>
<keyword evidence="2" id="KW-0812">Transmembrane</keyword>
<comment type="caution">
    <text evidence="4">The sequence shown here is derived from an EMBL/GenBank/DDBJ whole genome shotgun (WGS) entry which is preliminary data.</text>
</comment>
<feature type="region of interest" description="Disordered" evidence="1">
    <location>
        <begin position="647"/>
        <end position="686"/>
    </location>
</feature>
<feature type="region of interest" description="Disordered" evidence="1">
    <location>
        <begin position="882"/>
        <end position="914"/>
    </location>
</feature>
<gene>
    <name evidence="4" type="ORF">B277_11985</name>
</gene>
<accession>K1E5L6</accession>
<dbReference type="GO" id="GO:0016740">
    <property type="term" value="F:transferase activity"/>
    <property type="evidence" value="ECO:0007669"/>
    <property type="project" value="InterPro"/>
</dbReference>
<protein>
    <submittedName>
        <fullName evidence="4">Coagulation factor 5/8 type domain-containing protein</fullName>
    </submittedName>
</protein>
<proteinExistence type="predicted"/>
<feature type="region of interest" description="Disordered" evidence="1">
    <location>
        <begin position="1204"/>
        <end position="1225"/>
    </location>
</feature>
<dbReference type="Pfam" id="PF11847">
    <property type="entry name" value="GT-C_AftD"/>
    <property type="match status" value="1"/>
</dbReference>
<feature type="region of interest" description="Disordered" evidence="1">
    <location>
        <begin position="1273"/>
        <end position="1310"/>
    </location>
</feature>
<evidence type="ECO:0000259" key="3">
    <source>
        <dbReference type="Pfam" id="PF11847"/>
    </source>
</evidence>
<evidence type="ECO:0000256" key="2">
    <source>
        <dbReference type="SAM" id="Phobius"/>
    </source>
</evidence>
<dbReference type="Proteomes" id="UP000004474">
    <property type="component" value="Unassembled WGS sequence"/>
</dbReference>
<feature type="transmembrane region" description="Helical" evidence="2">
    <location>
        <begin position="1236"/>
        <end position="1260"/>
    </location>
</feature>
<dbReference type="OrthoDB" id="5242711at2"/>
<dbReference type="EMBL" id="ALWX01000051">
    <property type="protein sequence ID" value="EKA60692.1"/>
    <property type="molecule type" value="Genomic_DNA"/>
</dbReference>
<feature type="transmembrane region" description="Helical" evidence="2">
    <location>
        <begin position="225"/>
        <end position="247"/>
    </location>
</feature>
<name>K1E5L6_9MICO</name>
<evidence type="ECO:0000256" key="1">
    <source>
        <dbReference type="SAM" id="MobiDB-lite"/>
    </source>
</evidence>
<dbReference type="Gene3D" id="2.60.120.260">
    <property type="entry name" value="Galactose-binding domain-like"/>
    <property type="match status" value="1"/>
</dbReference>
<feature type="transmembrane region" description="Helical" evidence="2">
    <location>
        <begin position="183"/>
        <end position="213"/>
    </location>
</feature>
<dbReference type="SUPFAM" id="SSF49785">
    <property type="entry name" value="Galactose-binding domain-like"/>
    <property type="match status" value="1"/>
</dbReference>
<reference evidence="4 5" key="1">
    <citation type="journal article" date="2012" name="J. Bacteriol.">
        <title>Genome Sequence of Janibacter hoylei MTCC8307, Isolated from the Stratospheric Air.</title>
        <authorList>
            <person name="Pawar S.P."/>
            <person name="Dhotre D.P."/>
            <person name="Shetty S.A."/>
            <person name="Chowdhury S.P."/>
            <person name="Chaudhari B.L."/>
            <person name="Shouche Y.S."/>
        </authorList>
    </citation>
    <scope>NUCLEOTIDE SEQUENCE [LARGE SCALE GENOMIC DNA]</scope>
    <source>
        <strain evidence="4 5">PVAS-1</strain>
    </source>
</reference>
<evidence type="ECO:0000313" key="4">
    <source>
        <dbReference type="EMBL" id="EKA60692.1"/>
    </source>
</evidence>
<organism evidence="4 5">
    <name type="scientific">Janibacter hoylei PVAS-1</name>
    <dbReference type="NCBI Taxonomy" id="1210046"/>
    <lineage>
        <taxon>Bacteria</taxon>
        <taxon>Bacillati</taxon>
        <taxon>Actinomycetota</taxon>
        <taxon>Actinomycetes</taxon>
        <taxon>Micrococcales</taxon>
        <taxon>Intrasporangiaceae</taxon>
        <taxon>Janibacter</taxon>
    </lineage>
</organism>
<dbReference type="InterPro" id="IPR008979">
    <property type="entry name" value="Galactose-bd-like_sf"/>
</dbReference>
<feature type="compositionally biased region" description="Basic residues" evidence="1">
    <location>
        <begin position="1476"/>
        <end position="1491"/>
    </location>
</feature>
<dbReference type="STRING" id="1210046.B277_11985"/>
<feature type="compositionally biased region" description="Low complexity" evidence="1">
    <location>
        <begin position="1273"/>
        <end position="1306"/>
    </location>
</feature>
<feature type="transmembrane region" description="Helical" evidence="2">
    <location>
        <begin position="296"/>
        <end position="320"/>
    </location>
</feature>
<feature type="transmembrane region" description="Helical" evidence="2">
    <location>
        <begin position="1176"/>
        <end position="1198"/>
    </location>
</feature>
<keyword evidence="2" id="KW-1133">Transmembrane helix</keyword>
<feature type="compositionally biased region" description="Polar residues" evidence="1">
    <location>
        <begin position="899"/>
        <end position="914"/>
    </location>
</feature>
<feature type="transmembrane region" description="Helical" evidence="2">
    <location>
        <begin position="340"/>
        <end position="359"/>
    </location>
</feature>
<feature type="compositionally biased region" description="Low complexity" evidence="1">
    <location>
        <begin position="1527"/>
        <end position="1547"/>
    </location>
</feature>
<evidence type="ECO:0000313" key="5">
    <source>
        <dbReference type="Proteomes" id="UP000004474"/>
    </source>
</evidence>
<dbReference type="PATRIC" id="fig|1210046.3.peg.2306"/>
<dbReference type="eggNOG" id="COG1287">
    <property type="taxonomic scope" value="Bacteria"/>
</dbReference>
<sequence length="1562" mass="162794">MTQAPDPVRVDAVRERVQRWTATLLVAVLPWLIAPGMIQPDTKSDLIISPGRYLGRALWAWNDHTGIGELQNQAYGYLWPMGSLFLAGDAVGMPAWVTQRVWWMLLLVVSFVGAERVARRLAGLTTVPALLVGMVFALSPRVLTVLSEISVEVWPQALAPWLLLAAARAVAPGAGPAHRRRAAVVTGLLAASLGGVNATVSLVALVPAAAWLVLAPRGRAKGRALLWWCAGAALGSAWWLGPLVVLGRYAYPFLDHIELASTTTAVASVTNVLRGANHWIAYILTSGDHPTWQSGWLLAQSVTGILATTTIAGLGLAGLVRRRAAGSAEEDGEGRHLTRWGITLVLLGVVAMAIGRSGASSGPFAPLVQDLLDGPLAPFRNVHKADLLVRLPVALGVGLVAHWATRVERGAGPVVRQVVVTTTVLALVGSLAPLWASRVGDAWATDGVPRAWRDVATEVDDLASADGGTTLVLPGARTADFTWGRVTDEPLSALAESPVLSRAAAPLGHPAATRVLDHLDEMTATGRSQPELAAGLRRMGVSRVVVRGGLDPDVGAVDSEQVAETLAASPGITLVSSVGDGPDRISVWRLDESAVPATTVPTSGVVPVAASPEAWFALVDSGLLDPDAVTTLADGADAEVRTDTLRWQPLNSGRPPARGHGPTVAGDDPSPSVVGTRDLEPGGATTGRTVRFWSGVDGISVGSSAADPFASAWRSAGSGPAAMVDGDPRTAWVSGDGELSQTITLDLPAGSRPDAVVVHEAWGGDLATLTSVEVDGSDGIKPEGTMTWRVPLDGRERRSITIELTGTHDPATTTQSPVGVREVELEGASRAGSGLEVPSGPGPVLLTRDPRGGSDLALGEDPADLVRRVGPLPRTTVSASVRVRPDASGQETAAAPWSLTGSTPPDESESSAGLTSWPVAALDGDPATRWRPSAGAAAPVLALDLGAAAEISTITLDREAGPVTVATDGGRYVLPTGRTLTIPTQRTRTLSLTFSRPPGRADWTAPEVSLAGGPALSEQVTLACNEAGQVGRDDGRIGLSLTAARRSLVRGEPVPATPCGELPDGDGSITAAAAGGLVPERVTLTPVGWTRTEVAPSRTVSAQRAHTGSWTLDVGAGDESVLVLHQGANDGWRATDPDGRELEPVTVDGWRQGFVLPEGAATRVEVDFVPNAQHRAALAVGAALVVFLLLWGFVELLLRRRGTDEEPPEVSGGAPEPVVAQPGSGETVSASASPVWVVRVLGVACGAVVGLLVAGVAGAWREPSARSCPCAAAPWSSRSCSSAPAWRSPSSGSRSGSRPARTPPSSWAHSRSGCWLLLSCGRGPVCPIEDRTLQQRPRQVTQTHADDRDEQQHRGKGGGEEPQVEGREDDLEHKDVPQEDGIGDVPGPAQHPRDGGGGERLRQTARGARQEQARGDESVEDLCGDGLGPGRGLQATWSCHGGGRHHPEHEGEQGQPSPGSCAAPPRGATGGGSRPARTRRGRRRRHRRRTTRHDPQRSSRADRPTVRPARAPRPPAGRSRRAPPPRTARGVGARSGPPAPRGPVVRPRGPRGGAAGRRSPRT</sequence>
<feature type="compositionally biased region" description="Basic and acidic residues" evidence="1">
    <location>
        <begin position="1492"/>
        <end position="1505"/>
    </location>
</feature>
<feature type="compositionally biased region" description="Basic and acidic residues" evidence="1">
    <location>
        <begin position="1344"/>
        <end position="1377"/>
    </location>
</feature>
<feature type="transmembrane region" description="Helical" evidence="2">
    <location>
        <begin position="93"/>
        <end position="114"/>
    </location>
</feature>
<dbReference type="InterPro" id="IPR021798">
    <property type="entry name" value="AftD_N"/>
</dbReference>
<feature type="transmembrane region" description="Helical" evidence="2">
    <location>
        <begin position="121"/>
        <end position="141"/>
    </location>
</feature>
<keyword evidence="2" id="KW-0472">Membrane</keyword>
<feature type="domain" description="Alpha-(1-&gt;3)-arabinofuranosyltransferase N-terminal GT-C" evidence="3">
    <location>
        <begin position="26"/>
        <end position="653"/>
    </location>
</feature>
<feature type="compositionally biased region" description="Basic and acidic residues" evidence="1">
    <location>
        <begin position="1391"/>
        <end position="1417"/>
    </location>
</feature>
<feature type="region of interest" description="Disordered" evidence="1">
    <location>
        <begin position="1331"/>
        <end position="1562"/>
    </location>
</feature>
<feature type="transmembrane region" description="Helical" evidence="2">
    <location>
        <begin position="20"/>
        <end position="38"/>
    </location>
</feature>